<proteinExistence type="predicted"/>
<protein>
    <submittedName>
        <fullName evidence="1">Uncharacterized protein</fullName>
    </submittedName>
</protein>
<dbReference type="EMBL" id="JACCBX010000005">
    <property type="protein sequence ID" value="NYE05813.1"/>
    <property type="molecule type" value="Genomic_DNA"/>
</dbReference>
<dbReference type="Proteomes" id="UP000548423">
    <property type="component" value="Unassembled WGS sequence"/>
</dbReference>
<gene>
    <name evidence="1" type="ORF">F4694_002588</name>
</gene>
<evidence type="ECO:0000313" key="1">
    <source>
        <dbReference type="EMBL" id="NYE05813.1"/>
    </source>
</evidence>
<name>A0A852TAN0_9BACI</name>
<reference evidence="2" key="1">
    <citation type="submission" date="2020-07" db="EMBL/GenBank/DDBJ databases">
        <authorList>
            <person name="Partida-Martinez L."/>
            <person name="Huntemann M."/>
            <person name="Clum A."/>
            <person name="Wang J."/>
            <person name="Palaniappan K."/>
            <person name="Ritter S."/>
            <person name="Chen I.-M."/>
            <person name="Stamatis D."/>
            <person name="Reddy T."/>
            <person name="O'Malley R."/>
            <person name="Daum C."/>
            <person name="Shapiro N."/>
            <person name="Ivanova N."/>
            <person name="Kyrpides N."/>
            <person name="Woyke T."/>
        </authorList>
    </citation>
    <scope>NUCLEOTIDE SEQUENCE [LARGE SCALE GENOMIC DNA]</scope>
    <source>
        <strain evidence="2">AT2.8</strain>
    </source>
</reference>
<sequence>MKGKMLYQMNENQPMARKKYLSPGEFLGTIYEQEASPLFEKETFQAYRG</sequence>
<comment type="caution">
    <text evidence="1">The sequence shown here is derived from an EMBL/GenBank/DDBJ whole genome shotgun (WGS) entry which is preliminary data.</text>
</comment>
<evidence type="ECO:0000313" key="2">
    <source>
        <dbReference type="Proteomes" id="UP000548423"/>
    </source>
</evidence>
<dbReference type="AlphaFoldDB" id="A0A852TAN0"/>
<accession>A0A852TAN0</accession>
<reference evidence="2" key="2">
    <citation type="submission" date="2020-08" db="EMBL/GenBank/DDBJ databases">
        <title>The Agave Microbiome: Exploring the role of microbial communities in plant adaptations to desert environments.</title>
        <authorList>
            <person name="Partida-Martinez L.P."/>
        </authorList>
    </citation>
    <scope>NUCLEOTIDE SEQUENCE [LARGE SCALE GENOMIC DNA]</scope>
    <source>
        <strain evidence="2">AT2.8</strain>
    </source>
</reference>
<organism evidence="1 2">
    <name type="scientific">Neobacillus niacini</name>
    <dbReference type="NCBI Taxonomy" id="86668"/>
    <lineage>
        <taxon>Bacteria</taxon>
        <taxon>Bacillati</taxon>
        <taxon>Bacillota</taxon>
        <taxon>Bacilli</taxon>
        <taxon>Bacillales</taxon>
        <taxon>Bacillaceae</taxon>
        <taxon>Neobacillus</taxon>
    </lineage>
</organism>